<dbReference type="InterPro" id="IPR012337">
    <property type="entry name" value="RNaseH-like_sf"/>
</dbReference>
<dbReference type="PANTHER" id="PTHR47611">
    <property type="entry name" value="HAT DIMERISATION DOMAIN, C-TERMINAL"/>
    <property type="match status" value="1"/>
</dbReference>
<dbReference type="Proteomes" id="UP000075809">
    <property type="component" value="Unassembled WGS sequence"/>
</dbReference>
<protein>
    <submittedName>
        <fullName evidence="2">Zinc finger BED domain-containing protein 4</fullName>
    </submittedName>
</protein>
<dbReference type="STRING" id="64791.A0A151X404"/>
<organism evidence="2 3">
    <name type="scientific">Mycetomoellerius zeteki</name>
    <dbReference type="NCBI Taxonomy" id="64791"/>
    <lineage>
        <taxon>Eukaryota</taxon>
        <taxon>Metazoa</taxon>
        <taxon>Ecdysozoa</taxon>
        <taxon>Arthropoda</taxon>
        <taxon>Hexapoda</taxon>
        <taxon>Insecta</taxon>
        <taxon>Pterygota</taxon>
        <taxon>Neoptera</taxon>
        <taxon>Endopterygota</taxon>
        <taxon>Hymenoptera</taxon>
        <taxon>Apocrita</taxon>
        <taxon>Aculeata</taxon>
        <taxon>Formicoidea</taxon>
        <taxon>Formicidae</taxon>
        <taxon>Myrmicinae</taxon>
        <taxon>Mycetomoellerius</taxon>
    </lineage>
</organism>
<dbReference type="AlphaFoldDB" id="A0A151X404"/>
<accession>A0A151X404</accession>
<evidence type="ECO:0000259" key="1">
    <source>
        <dbReference type="Pfam" id="PF05699"/>
    </source>
</evidence>
<dbReference type="Pfam" id="PF05699">
    <property type="entry name" value="Dimer_Tnp_hAT"/>
    <property type="match status" value="1"/>
</dbReference>
<proteinExistence type="predicted"/>
<dbReference type="GO" id="GO:0046983">
    <property type="term" value="F:protein dimerization activity"/>
    <property type="evidence" value="ECO:0007669"/>
    <property type="project" value="InterPro"/>
</dbReference>
<dbReference type="PANTHER" id="PTHR47611:SF3">
    <property type="entry name" value="HAT C-TERMINAL DIMERISATION DOMAIN-CONTAINING PROTEIN"/>
    <property type="match status" value="1"/>
</dbReference>
<evidence type="ECO:0000313" key="3">
    <source>
        <dbReference type="Proteomes" id="UP000075809"/>
    </source>
</evidence>
<dbReference type="EMBL" id="KQ982553">
    <property type="protein sequence ID" value="KYQ55156.1"/>
    <property type="molecule type" value="Genomic_DNA"/>
</dbReference>
<keyword evidence="3" id="KW-1185">Reference proteome</keyword>
<reference evidence="2 3" key="1">
    <citation type="submission" date="2015-09" db="EMBL/GenBank/DDBJ databases">
        <title>Trachymyrmex zeteki WGS genome.</title>
        <authorList>
            <person name="Nygaard S."/>
            <person name="Hu H."/>
            <person name="Boomsma J."/>
            <person name="Zhang G."/>
        </authorList>
    </citation>
    <scope>NUCLEOTIDE SEQUENCE [LARGE SCALE GENOMIC DNA]</scope>
    <source>
        <strain evidence="2">Tzet28-1</strain>
        <tissue evidence="2">Whole body</tissue>
    </source>
</reference>
<feature type="domain" description="HAT C-terminal dimerisation" evidence="1">
    <location>
        <begin position="2"/>
        <end position="79"/>
    </location>
</feature>
<evidence type="ECO:0000313" key="2">
    <source>
        <dbReference type="EMBL" id="KYQ55156.1"/>
    </source>
</evidence>
<name>A0A151X404_9HYME</name>
<dbReference type="SUPFAM" id="SSF53098">
    <property type="entry name" value="Ribonuclease H-like"/>
    <property type="match status" value="1"/>
</dbReference>
<dbReference type="InterPro" id="IPR008906">
    <property type="entry name" value="HATC_C_dom"/>
</dbReference>
<sequence length="90" mass="10664">VELRQFLNRSIIQRTDDPLTYWYQAKMEYPNLYEIAIKYLSIVGTSVPSERLFSKAGNILIEKRSRLSGTRLSKLIFLSSLDEIYWQKFL</sequence>
<feature type="non-terminal residue" evidence="2">
    <location>
        <position position="1"/>
    </location>
</feature>
<gene>
    <name evidence="2" type="ORF">ALC60_05965</name>
</gene>